<name>A0A834G4R6_RHOSS</name>
<dbReference type="EMBL" id="WJXA01000011">
    <property type="protein sequence ID" value="KAF7126706.1"/>
    <property type="molecule type" value="Genomic_DNA"/>
</dbReference>
<feature type="region of interest" description="Disordered" evidence="1">
    <location>
        <begin position="112"/>
        <end position="132"/>
    </location>
</feature>
<feature type="compositionally biased region" description="Polar residues" evidence="1">
    <location>
        <begin position="112"/>
        <end position="123"/>
    </location>
</feature>
<comment type="caution">
    <text evidence="2">The sequence shown here is derived from an EMBL/GenBank/DDBJ whole genome shotgun (WGS) entry which is preliminary data.</text>
</comment>
<proteinExistence type="predicted"/>
<accession>A0A834G4R6</accession>
<keyword evidence="3" id="KW-1185">Reference proteome</keyword>
<evidence type="ECO:0000256" key="1">
    <source>
        <dbReference type="SAM" id="MobiDB-lite"/>
    </source>
</evidence>
<protein>
    <submittedName>
        <fullName evidence="2">Uncharacterized protein</fullName>
    </submittedName>
</protein>
<dbReference type="Proteomes" id="UP000626092">
    <property type="component" value="Unassembled WGS sequence"/>
</dbReference>
<reference evidence="2" key="1">
    <citation type="submission" date="2019-11" db="EMBL/GenBank/DDBJ databases">
        <authorList>
            <person name="Liu Y."/>
            <person name="Hou J."/>
            <person name="Li T.-Q."/>
            <person name="Guan C.-H."/>
            <person name="Wu X."/>
            <person name="Wu H.-Z."/>
            <person name="Ling F."/>
            <person name="Zhang R."/>
            <person name="Shi X.-G."/>
            <person name="Ren J.-P."/>
            <person name="Chen E.-F."/>
            <person name="Sun J.-M."/>
        </authorList>
    </citation>
    <scope>NUCLEOTIDE SEQUENCE</scope>
    <source>
        <strain evidence="2">Adult_tree_wgs_1</strain>
        <tissue evidence="2">Leaves</tissue>
    </source>
</reference>
<organism evidence="2 3">
    <name type="scientific">Rhododendron simsii</name>
    <name type="common">Sims's rhododendron</name>
    <dbReference type="NCBI Taxonomy" id="118357"/>
    <lineage>
        <taxon>Eukaryota</taxon>
        <taxon>Viridiplantae</taxon>
        <taxon>Streptophyta</taxon>
        <taxon>Embryophyta</taxon>
        <taxon>Tracheophyta</taxon>
        <taxon>Spermatophyta</taxon>
        <taxon>Magnoliopsida</taxon>
        <taxon>eudicotyledons</taxon>
        <taxon>Gunneridae</taxon>
        <taxon>Pentapetalae</taxon>
        <taxon>asterids</taxon>
        <taxon>Ericales</taxon>
        <taxon>Ericaceae</taxon>
        <taxon>Ericoideae</taxon>
        <taxon>Rhodoreae</taxon>
        <taxon>Rhododendron</taxon>
    </lineage>
</organism>
<sequence>MKPLNLNRARRRFTETIFSSLSVSSTANKVSVLESCEDSGASAFVKVTNKDDAWIVPPPVVFYLVTGVSAPVVHGRGRNQQELPPMALRRSTRFREPPMIHLEGDFIGPHQSLNHAVGNSTSPMPDRGETRKKLREKIKMLKASRDGMS</sequence>
<evidence type="ECO:0000313" key="3">
    <source>
        <dbReference type="Proteomes" id="UP000626092"/>
    </source>
</evidence>
<evidence type="ECO:0000313" key="2">
    <source>
        <dbReference type="EMBL" id="KAF7126706.1"/>
    </source>
</evidence>
<dbReference type="OrthoDB" id="1790136at2759"/>
<gene>
    <name evidence="2" type="ORF">RHSIM_Rhsim11G0188400</name>
</gene>
<dbReference type="AlphaFoldDB" id="A0A834G4R6"/>